<name>A0A160T495_9CHLR</name>
<proteinExistence type="predicted"/>
<organism evidence="1 2">
    <name type="scientific">Candidatus Promineifilum breve</name>
    <dbReference type="NCBI Taxonomy" id="1806508"/>
    <lineage>
        <taxon>Bacteria</taxon>
        <taxon>Bacillati</taxon>
        <taxon>Chloroflexota</taxon>
        <taxon>Ardenticatenia</taxon>
        <taxon>Candidatus Promineifilales</taxon>
        <taxon>Candidatus Promineifilaceae</taxon>
        <taxon>Candidatus Promineifilum</taxon>
    </lineage>
</organism>
<dbReference type="AlphaFoldDB" id="A0A160T495"/>
<gene>
    <name evidence="1" type="ORF">CFX0092_A2020</name>
</gene>
<keyword evidence="2" id="KW-1185">Reference proteome</keyword>
<dbReference type="EMBL" id="LN890655">
    <property type="protein sequence ID" value="CUS03898.2"/>
    <property type="molecule type" value="Genomic_DNA"/>
</dbReference>
<accession>A0A160T495</accession>
<evidence type="ECO:0000313" key="2">
    <source>
        <dbReference type="Proteomes" id="UP000215027"/>
    </source>
</evidence>
<protein>
    <submittedName>
        <fullName evidence="1">Uncharacterized protein</fullName>
    </submittedName>
</protein>
<sequence length="155" mass="16877">MRRLSELALTRAAADTPAGRGAGPVWAWLRREPCSPSATSAAQTTKNKATLGLGRGKDVFLMAEPVIPIWGFIGTAKPAPIQYKGEPAAPTRLSGHYDHNFHNRQGLLAKADTEFTESHRAHREKTISLNPLCNSVALCALCVTLRVLFHPCHRS</sequence>
<dbReference type="Proteomes" id="UP000215027">
    <property type="component" value="Chromosome I"/>
</dbReference>
<dbReference type="KEGG" id="pbf:CFX0092_A2020"/>
<reference evidence="1" key="1">
    <citation type="submission" date="2016-01" db="EMBL/GenBank/DDBJ databases">
        <authorList>
            <person name="Mcilroy J.S."/>
            <person name="Karst M S."/>
            <person name="Albertsen M."/>
        </authorList>
    </citation>
    <scope>NUCLEOTIDE SEQUENCE</scope>
    <source>
        <strain evidence="1">Cfx-K</strain>
    </source>
</reference>
<evidence type="ECO:0000313" key="1">
    <source>
        <dbReference type="EMBL" id="CUS03898.2"/>
    </source>
</evidence>